<accession>A0A0C7QTY2</accession>
<dbReference type="Proteomes" id="UP000049127">
    <property type="component" value="Unassembled WGS sequence"/>
</dbReference>
<name>A0A0C7QTY2_PARSO</name>
<feature type="transmembrane region" description="Helical" evidence="1">
    <location>
        <begin position="29"/>
        <end position="45"/>
    </location>
</feature>
<keyword evidence="1" id="KW-0812">Transmembrane</keyword>
<evidence type="ECO:0000313" key="2">
    <source>
        <dbReference type="EMBL" id="CEQ02395.1"/>
    </source>
</evidence>
<gene>
    <name evidence="2" type="ORF">R28058_01281</name>
</gene>
<dbReference type="RefSeq" id="WP_155484462.1">
    <property type="nucleotide sequence ID" value="NZ_CDNF01000003.1"/>
</dbReference>
<dbReference type="EMBL" id="CEKZ01000003">
    <property type="protein sequence ID" value="CEQ02395.1"/>
    <property type="molecule type" value="Genomic_DNA"/>
</dbReference>
<evidence type="ECO:0000256" key="1">
    <source>
        <dbReference type="SAM" id="Phobius"/>
    </source>
</evidence>
<organism evidence="2 3">
    <name type="scientific">Paraclostridium sordellii</name>
    <name type="common">Clostridium sordellii</name>
    <dbReference type="NCBI Taxonomy" id="1505"/>
    <lineage>
        <taxon>Bacteria</taxon>
        <taxon>Bacillati</taxon>
        <taxon>Bacillota</taxon>
        <taxon>Clostridia</taxon>
        <taxon>Peptostreptococcales</taxon>
        <taxon>Peptostreptococcaceae</taxon>
        <taxon>Paraclostridium</taxon>
    </lineage>
</organism>
<evidence type="ECO:0000313" key="3">
    <source>
        <dbReference type="Proteomes" id="UP000049127"/>
    </source>
</evidence>
<protein>
    <submittedName>
        <fullName evidence="2">Uncharacterized protein</fullName>
    </submittedName>
</protein>
<sequence length="56" mass="6489">MNKLFLINLSLGLLYLHHIDASSVSKMDILVSGLILFNLFFIYKFKKHHKKEKGPS</sequence>
<proteinExistence type="predicted"/>
<keyword evidence="1" id="KW-1133">Transmembrane helix</keyword>
<keyword evidence="1" id="KW-0472">Membrane</keyword>
<reference evidence="2 3" key="1">
    <citation type="submission" date="2015-01" db="EMBL/GenBank/DDBJ databases">
        <authorList>
            <person name="Aslett A.Martin."/>
            <person name="De Silva Nishadi"/>
        </authorList>
    </citation>
    <scope>NUCLEOTIDE SEQUENCE [LARGE SCALE GENOMIC DNA]</scope>
    <source>
        <strain evidence="2 3">R28058</strain>
    </source>
</reference>
<dbReference type="AlphaFoldDB" id="A0A0C7QTY2"/>